<protein>
    <submittedName>
        <fullName evidence="1">Uncharacterized protein</fullName>
    </submittedName>
</protein>
<dbReference type="RefSeq" id="WP_225005472.1">
    <property type="nucleotide sequence ID" value="NZ_CP086136.1"/>
</dbReference>
<organism evidence="1 2">
    <name type="scientific">Bradyrhizobium barranii subsp. barranii</name>
    <dbReference type="NCBI Taxonomy" id="2823807"/>
    <lineage>
        <taxon>Bacteria</taxon>
        <taxon>Pseudomonadati</taxon>
        <taxon>Pseudomonadota</taxon>
        <taxon>Alphaproteobacteria</taxon>
        <taxon>Hyphomicrobiales</taxon>
        <taxon>Nitrobacteraceae</taxon>
        <taxon>Bradyrhizobium</taxon>
        <taxon>Bradyrhizobium barranii</taxon>
    </lineage>
</organism>
<name>A0A9X9XUX1_9BRAD</name>
<dbReference type="Proteomes" id="UP000664702">
    <property type="component" value="Chromosome"/>
</dbReference>
<evidence type="ECO:0000313" key="1">
    <source>
        <dbReference type="EMBL" id="UEM11465.1"/>
    </source>
</evidence>
<evidence type="ECO:0000313" key="2">
    <source>
        <dbReference type="Proteomes" id="UP000664702"/>
    </source>
</evidence>
<sequence length="92" mass="10861">MNYRAGLQRHFPRRFLGTDPYPLWIGEHMDQAAAIHLFWFDVGYQSGQLQIDTTYDPSMVDYEVTRHLCTVLQQELMQTINEFSALTRVNHE</sequence>
<accession>A0A9X9XUX1</accession>
<dbReference type="AlphaFoldDB" id="A0A9X9XUX1"/>
<proteinExistence type="predicted"/>
<reference evidence="1 2" key="1">
    <citation type="journal article" date="2022" name="Int. J. Syst. Evol. Microbiol.">
        <title>Strains of Bradyrhizobium barranii sp. nov. associated with legumes native to Canada are symbionts of soybeans and belong to different subspecies (subsp. barranii subsp. nov. and subsp. apii subsp. nov.) and symbiovars (sv. glycinearum and sv. septentrionale).</title>
        <authorList>
            <person name="Bromfield E.S.P."/>
            <person name="Cloutier S."/>
            <person name="Wasai-Hara S."/>
            <person name="Minamisawa K."/>
        </authorList>
    </citation>
    <scope>NUCLEOTIDE SEQUENCE [LARGE SCALE GENOMIC DNA]</scope>
    <source>
        <strain evidence="1 2">144S4</strain>
    </source>
</reference>
<gene>
    <name evidence="1" type="ORF">J4G43_044350</name>
</gene>
<dbReference type="KEGG" id="bban:J4G43_044350"/>
<dbReference type="EMBL" id="CP086136">
    <property type="protein sequence ID" value="UEM11465.1"/>
    <property type="molecule type" value="Genomic_DNA"/>
</dbReference>